<feature type="transmembrane region" description="Helical" evidence="9">
    <location>
        <begin position="157"/>
        <end position="180"/>
    </location>
</feature>
<evidence type="ECO:0000256" key="2">
    <source>
        <dbReference type="ARBA" id="ARBA00022475"/>
    </source>
</evidence>
<evidence type="ECO:0000313" key="10">
    <source>
        <dbReference type="EMBL" id="NEG78642.1"/>
    </source>
</evidence>
<dbReference type="RefSeq" id="WP_152350301.1">
    <property type="nucleotide sequence ID" value="NZ_WBSN01000007.1"/>
</dbReference>
<dbReference type="PRINTS" id="PR01806">
    <property type="entry name" value="VIRFACTRMVIN"/>
</dbReference>
<evidence type="ECO:0000256" key="3">
    <source>
        <dbReference type="ARBA" id="ARBA00022692"/>
    </source>
</evidence>
<evidence type="ECO:0000256" key="7">
    <source>
        <dbReference type="ARBA" id="ARBA00023136"/>
    </source>
</evidence>
<keyword evidence="6 9" id="KW-1133">Transmembrane helix</keyword>
<dbReference type="PANTHER" id="PTHR47019">
    <property type="entry name" value="LIPID II FLIPPASE MURJ"/>
    <property type="match status" value="1"/>
</dbReference>
<sequence length="632" mass="67877">MSSVGRNSMIMAVGTFASRITGQIRQILLAAAVGTTGIAAMAYQTGSQIPQVVFNLISGGIFNAVLVPQIVRALKQEDAEDRLNKLITAAITLLIVVTGVMMAATPFVTQLYVNSSWDGEQRALANAFTLWCMPQIFFYGLYTVLGQILAAKERFGLYAWSSVGANVISCAGFGVFIWMFGNAARQPVSWWTSDKIAFTAGTWTLGVAFQAVILFVPLIRLGFHYRPSWGLRGIGLRSMGRVAVWSMALVVLNLLMGMVNSQVLTGAPTMAGDPHGVAGNASYQYAYSLQILPYSLIAVSIATAIFPKLSKSISEGDYDTARNDLSSSLRSMSLVMMYFTVVLVLIPAPITIALVPSISYDEVLLIAAPLIALSLNLVPVSCLLLIQRTFYAFEDGKRPFLFALLQNGVQIALLLAAIAVFPPKHWATMVALAVSLSYVPTLPAIYVMLRKRFGGHLDGHRIANTLVKSLVAGAASFAAGWVCQWALQLAMPLDAPDMHAASRWVLAVVVCAVVSIVAAAVYFAVLKLLRVEELTALGAIVAKFRRRLPGGGRRSGHDGQTGRDGQTAERTGNGEGSRKARTVSSRIDDRTTGGTAAETVGKTSRGTDTPNSRMSQVHEQSSTAVGDKEEWV</sequence>
<reference evidence="10 11" key="1">
    <citation type="submission" date="2019-10" db="EMBL/GenBank/DDBJ databases">
        <title>Bifidobacterium from non-human primates.</title>
        <authorList>
            <person name="Modesto M."/>
        </authorList>
    </citation>
    <scope>NUCLEOTIDE SEQUENCE [LARGE SCALE GENOMIC DNA]</scope>
    <source>
        <strain evidence="10 11">TREC</strain>
    </source>
</reference>
<keyword evidence="2" id="KW-1003">Cell membrane</keyword>
<evidence type="ECO:0000256" key="5">
    <source>
        <dbReference type="ARBA" id="ARBA00022984"/>
    </source>
</evidence>
<comment type="caution">
    <text evidence="10">The sequence shown here is derived from an EMBL/GenBank/DDBJ whole genome shotgun (WGS) entry which is preliminary data.</text>
</comment>
<feature type="transmembrane region" description="Helical" evidence="9">
    <location>
        <begin position="335"/>
        <end position="358"/>
    </location>
</feature>
<keyword evidence="3 9" id="KW-0812">Transmembrane</keyword>
<evidence type="ECO:0000256" key="4">
    <source>
        <dbReference type="ARBA" id="ARBA00022960"/>
    </source>
</evidence>
<evidence type="ECO:0000256" key="1">
    <source>
        <dbReference type="ARBA" id="ARBA00004651"/>
    </source>
</evidence>
<dbReference type="OrthoDB" id="9786339at2"/>
<evidence type="ECO:0000313" key="11">
    <source>
        <dbReference type="Proteomes" id="UP000469763"/>
    </source>
</evidence>
<name>A0A7K3THX0_9BIFI</name>
<organism evidence="10 11">
    <name type="scientific">Bifidobacterium avesanii</name>
    <dbReference type="NCBI Taxonomy" id="1798157"/>
    <lineage>
        <taxon>Bacteria</taxon>
        <taxon>Bacillati</taxon>
        <taxon>Actinomycetota</taxon>
        <taxon>Actinomycetes</taxon>
        <taxon>Bifidobacteriales</taxon>
        <taxon>Bifidobacteriaceae</taxon>
        <taxon>Bifidobacterium</taxon>
    </lineage>
</organism>
<dbReference type="EMBL" id="WHZY01000008">
    <property type="protein sequence ID" value="NEG78642.1"/>
    <property type="molecule type" value="Genomic_DNA"/>
</dbReference>
<dbReference type="Pfam" id="PF03023">
    <property type="entry name" value="MurJ"/>
    <property type="match status" value="1"/>
</dbReference>
<feature type="transmembrane region" description="Helical" evidence="9">
    <location>
        <begin position="242"/>
        <end position="265"/>
    </location>
</feature>
<feature type="transmembrane region" description="Helical" evidence="9">
    <location>
        <begin position="128"/>
        <end position="145"/>
    </location>
</feature>
<dbReference type="PANTHER" id="PTHR47019:SF1">
    <property type="entry name" value="LIPID II FLIPPASE MURJ"/>
    <property type="match status" value="1"/>
</dbReference>
<dbReference type="Proteomes" id="UP000469763">
    <property type="component" value="Unassembled WGS sequence"/>
</dbReference>
<evidence type="ECO:0000256" key="8">
    <source>
        <dbReference type="SAM" id="MobiDB-lite"/>
    </source>
</evidence>
<comment type="subcellular location">
    <subcellularLocation>
        <location evidence="1">Cell membrane</location>
        <topology evidence="1">Multi-pass membrane protein</topology>
    </subcellularLocation>
</comment>
<feature type="transmembrane region" description="Helical" evidence="9">
    <location>
        <begin position="52"/>
        <end position="74"/>
    </location>
</feature>
<dbReference type="GO" id="GO:0034204">
    <property type="term" value="P:lipid translocation"/>
    <property type="evidence" value="ECO:0007669"/>
    <property type="project" value="TreeGrafter"/>
</dbReference>
<feature type="transmembrane region" description="Helical" evidence="9">
    <location>
        <begin position="398"/>
        <end position="420"/>
    </location>
</feature>
<dbReference type="InterPro" id="IPR004268">
    <property type="entry name" value="MurJ"/>
</dbReference>
<feature type="transmembrane region" description="Helical" evidence="9">
    <location>
        <begin position="470"/>
        <end position="491"/>
    </location>
</feature>
<dbReference type="GO" id="GO:0008360">
    <property type="term" value="P:regulation of cell shape"/>
    <property type="evidence" value="ECO:0007669"/>
    <property type="project" value="UniProtKB-KW"/>
</dbReference>
<feature type="transmembrane region" description="Helical" evidence="9">
    <location>
        <begin position="426"/>
        <end position="449"/>
    </location>
</feature>
<keyword evidence="7 9" id="KW-0472">Membrane</keyword>
<feature type="transmembrane region" description="Helical" evidence="9">
    <location>
        <begin position="364"/>
        <end position="386"/>
    </location>
</feature>
<dbReference type="GO" id="GO:0015648">
    <property type="term" value="F:lipid-linked peptidoglycan transporter activity"/>
    <property type="evidence" value="ECO:0007669"/>
    <property type="project" value="TreeGrafter"/>
</dbReference>
<dbReference type="GO" id="GO:0005886">
    <property type="term" value="C:plasma membrane"/>
    <property type="evidence" value="ECO:0007669"/>
    <property type="project" value="UniProtKB-SubCell"/>
</dbReference>
<dbReference type="CDD" id="cd13123">
    <property type="entry name" value="MATE_MurJ_like"/>
    <property type="match status" value="1"/>
</dbReference>
<evidence type="ECO:0000256" key="6">
    <source>
        <dbReference type="ARBA" id="ARBA00022989"/>
    </source>
</evidence>
<protein>
    <submittedName>
        <fullName evidence="10">Lipid II flippase MurJ</fullName>
    </submittedName>
</protein>
<gene>
    <name evidence="10" type="ORF">GFD22_06610</name>
</gene>
<keyword evidence="11" id="KW-1185">Reference proteome</keyword>
<accession>A0A7K3THX0</accession>
<feature type="compositionally biased region" description="Polar residues" evidence="8">
    <location>
        <begin position="601"/>
        <end position="624"/>
    </location>
</feature>
<feature type="transmembrane region" description="Helical" evidence="9">
    <location>
        <begin position="200"/>
        <end position="221"/>
    </location>
</feature>
<dbReference type="AlphaFoldDB" id="A0A7K3THX0"/>
<keyword evidence="4" id="KW-0133">Cell shape</keyword>
<evidence type="ECO:0000256" key="9">
    <source>
        <dbReference type="SAM" id="Phobius"/>
    </source>
</evidence>
<feature type="transmembrane region" description="Helical" evidence="9">
    <location>
        <begin position="503"/>
        <end position="525"/>
    </location>
</feature>
<proteinExistence type="predicted"/>
<dbReference type="InterPro" id="IPR051050">
    <property type="entry name" value="Lipid_II_flippase_MurJ/MviN"/>
</dbReference>
<dbReference type="GO" id="GO:0009252">
    <property type="term" value="P:peptidoglycan biosynthetic process"/>
    <property type="evidence" value="ECO:0007669"/>
    <property type="project" value="UniProtKB-KW"/>
</dbReference>
<feature type="region of interest" description="Disordered" evidence="8">
    <location>
        <begin position="550"/>
        <end position="632"/>
    </location>
</feature>
<feature type="transmembrane region" description="Helical" evidence="9">
    <location>
        <begin position="285"/>
        <end position="306"/>
    </location>
</feature>
<feature type="transmembrane region" description="Helical" evidence="9">
    <location>
        <begin position="86"/>
        <end position="108"/>
    </location>
</feature>
<keyword evidence="5" id="KW-0573">Peptidoglycan synthesis</keyword>